<dbReference type="OrthoDB" id="2113341at2759"/>
<evidence type="ECO:0000256" key="9">
    <source>
        <dbReference type="PIRSR" id="PIRSR600823-1"/>
    </source>
</evidence>
<dbReference type="EC" id="1.11.1.7" evidence="3"/>
<evidence type="ECO:0000256" key="5">
    <source>
        <dbReference type="ARBA" id="ARBA00022617"/>
    </source>
</evidence>
<name>A0A1Q3AZV0_CEPFO</name>
<comment type="caution">
    <text evidence="13">The sequence shown here is derived from an EMBL/GenBank/DDBJ whole genome shotgun (WGS) entry which is preliminary data.</text>
</comment>
<evidence type="ECO:0000256" key="6">
    <source>
        <dbReference type="ARBA" id="ARBA00022723"/>
    </source>
</evidence>
<comment type="cofactor">
    <cofactor evidence="10">
        <name>Ca(2+)</name>
        <dbReference type="ChEBI" id="CHEBI:29108"/>
    </cofactor>
    <text evidence="10">Binds 2 calcium ions per subunit.</text>
</comment>
<keyword evidence="7" id="KW-0560">Oxidoreductase</keyword>
<feature type="active site" description="Proton acceptor" evidence="9">
    <location>
        <position position="113"/>
    </location>
</feature>
<evidence type="ECO:0000259" key="12">
    <source>
        <dbReference type="PROSITE" id="PS50873"/>
    </source>
</evidence>
<keyword evidence="5" id="KW-0349">Heme</keyword>
<keyword evidence="10" id="KW-0106">Calcium</keyword>
<evidence type="ECO:0000313" key="13">
    <source>
        <dbReference type="EMBL" id="GAV61249.1"/>
    </source>
</evidence>
<evidence type="ECO:0000256" key="8">
    <source>
        <dbReference type="ARBA" id="ARBA00023004"/>
    </source>
</evidence>
<dbReference type="PANTHER" id="PTHR31517:SF81">
    <property type="entry name" value="PEROXIDASE"/>
    <property type="match status" value="1"/>
</dbReference>
<dbReference type="GO" id="GO:0006979">
    <property type="term" value="P:response to oxidative stress"/>
    <property type="evidence" value="ECO:0007669"/>
    <property type="project" value="InterPro"/>
</dbReference>
<keyword evidence="8" id="KW-0408">Iron</keyword>
<evidence type="ECO:0000256" key="3">
    <source>
        <dbReference type="ARBA" id="ARBA00012313"/>
    </source>
</evidence>
<dbReference type="Gene3D" id="1.10.520.10">
    <property type="match status" value="1"/>
</dbReference>
<evidence type="ECO:0000256" key="10">
    <source>
        <dbReference type="PIRSR" id="PIRSR600823-3"/>
    </source>
</evidence>
<feature type="domain" description="Plant heme peroxidase family profile" evidence="12">
    <location>
        <begin position="72"/>
        <end position="118"/>
    </location>
</feature>
<evidence type="ECO:0000313" key="14">
    <source>
        <dbReference type="Proteomes" id="UP000187406"/>
    </source>
</evidence>
<evidence type="ECO:0000256" key="7">
    <source>
        <dbReference type="ARBA" id="ARBA00023002"/>
    </source>
</evidence>
<dbReference type="EMBL" id="BDDD01000190">
    <property type="protein sequence ID" value="GAV61249.1"/>
    <property type="molecule type" value="Genomic_DNA"/>
</dbReference>
<comment type="catalytic activity">
    <reaction evidence="1">
        <text>2 a phenolic donor + H2O2 = 2 a phenolic radical donor + 2 H2O</text>
        <dbReference type="Rhea" id="RHEA:56136"/>
        <dbReference type="ChEBI" id="CHEBI:15377"/>
        <dbReference type="ChEBI" id="CHEBI:16240"/>
        <dbReference type="ChEBI" id="CHEBI:139520"/>
        <dbReference type="ChEBI" id="CHEBI:139521"/>
        <dbReference type="EC" id="1.11.1.7"/>
    </reaction>
</comment>
<dbReference type="InterPro" id="IPR010255">
    <property type="entry name" value="Haem_peroxidase_sf"/>
</dbReference>
<sequence length="131" mass="15214">MYWILLQAKKQDKAKEVFVASTPLNKTVGYIHIDVLILLRERERERERERMGCWFVKVVLAAALVMRVCEAQLGFGYYESSCPNVENIVRQELLTIFLTDPTAPAAFLRLLFHDCQVQVSPYLSSNRVRIH</sequence>
<reference evidence="14" key="1">
    <citation type="submission" date="2016-04" db="EMBL/GenBank/DDBJ databases">
        <title>Cephalotus genome sequencing.</title>
        <authorList>
            <person name="Fukushima K."/>
            <person name="Hasebe M."/>
            <person name="Fang X."/>
        </authorList>
    </citation>
    <scope>NUCLEOTIDE SEQUENCE [LARGE SCALE GENOMIC DNA]</scope>
    <source>
        <strain evidence="14">cv. St1</strain>
    </source>
</reference>
<dbReference type="AlphaFoldDB" id="A0A1Q3AZV0"/>
<evidence type="ECO:0000256" key="4">
    <source>
        <dbReference type="ARBA" id="ARBA00022559"/>
    </source>
</evidence>
<evidence type="ECO:0000256" key="11">
    <source>
        <dbReference type="PIRSR" id="PIRSR600823-4"/>
    </source>
</evidence>
<dbReference type="STRING" id="3775.A0A1Q3AZV0"/>
<comment type="cofactor">
    <cofactor evidence="2">
        <name>heme b</name>
        <dbReference type="ChEBI" id="CHEBI:60344"/>
    </cofactor>
</comment>
<gene>
    <name evidence="13" type="ORF">CFOL_v3_04777</name>
</gene>
<keyword evidence="6 10" id="KW-0479">Metal-binding</keyword>
<dbReference type="PANTHER" id="PTHR31517">
    <property type="match status" value="1"/>
</dbReference>
<protein>
    <recommendedName>
        <fullName evidence="3">peroxidase</fullName>
        <ecNumber evidence="3">1.11.1.7</ecNumber>
    </recommendedName>
</protein>
<dbReference type="PROSITE" id="PS50873">
    <property type="entry name" value="PEROXIDASE_4"/>
    <property type="match status" value="1"/>
</dbReference>
<dbReference type="InterPro" id="IPR000823">
    <property type="entry name" value="Peroxidase_pln"/>
</dbReference>
<feature type="binding site" evidence="10">
    <location>
        <position position="117"/>
    </location>
    <ligand>
        <name>Ca(2+)</name>
        <dbReference type="ChEBI" id="CHEBI:29108"/>
        <label>1</label>
    </ligand>
</feature>
<evidence type="ECO:0000256" key="2">
    <source>
        <dbReference type="ARBA" id="ARBA00001970"/>
    </source>
</evidence>
<dbReference type="Proteomes" id="UP000187406">
    <property type="component" value="Unassembled WGS sequence"/>
</dbReference>
<dbReference type="SUPFAM" id="SSF48113">
    <property type="entry name" value="Heme-dependent peroxidases"/>
    <property type="match status" value="1"/>
</dbReference>
<keyword evidence="14" id="KW-1185">Reference proteome</keyword>
<dbReference type="GO" id="GO:0140825">
    <property type="term" value="F:lactoperoxidase activity"/>
    <property type="evidence" value="ECO:0007669"/>
    <property type="project" value="UniProtKB-EC"/>
</dbReference>
<evidence type="ECO:0000256" key="1">
    <source>
        <dbReference type="ARBA" id="ARBA00000189"/>
    </source>
</evidence>
<feature type="binding site" evidence="10">
    <location>
        <position position="114"/>
    </location>
    <ligand>
        <name>Ca(2+)</name>
        <dbReference type="ChEBI" id="CHEBI:29108"/>
        <label>1</label>
    </ligand>
</feature>
<dbReference type="InParanoid" id="A0A1Q3AZV0"/>
<organism evidence="13 14">
    <name type="scientific">Cephalotus follicularis</name>
    <name type="common">Albany pitcher plant</name>
    <dbReference type="NCBI Taxonomy" id="3775"/>
    <lineage>
        <taxon>Eukaryota</taxon>
        <taxon>Viridiplantae</taxon>
        <taxon>Streptophyta</taxon>
        <taxon>Embryophyta</taxon>
        <taxon>Tracheophyta</taxon>
        <taxon>Spermatophyta</taxon>
        <taxon>Magnoliopsida</taxon>
        <taxon>eudicotyledons</taxon>
        <taxon>Gunneridae</taxon>
        <taxon>Pentapetalae</taxon>
        <taxon>rosids</taxon>
        <taxon>fabids</taxon>
        <taxon>Oxalidales</taxon>
        <taxon>Cephalotaceae</taxon>
        <taxon>Cephalotus</taxon>
    </lineage>
</organism>
<keyword evidence="4" id="KW-0575">Peroxidase</keyword>
<accession>A0A1Q3AZV0</accession>
<feature type="site" description="Transition state stabilizer" evidence="11">
    <location>
        <position position="109"/>
    </location>
</feature>
<dbReference type="GO" id="GO:0020037">
    <property type="term" value="F:heme binding"/>
    <property type="evidence" value="ECO:0007669"/>
    <property type="project" value="InterPro"/>
</dbReference>
<dbReference type="InterPro" id="IPR002016">
    <property type="entry name" value="Haem_peroxidase"/>
</dbReference>
<proteinExistence type="predicted"/>
<dbReference type="GO" id="GO:0046872">
    <property type="term" value="F:metal ion binding"/>
    <property type="evidence" value="ECO:0007669"/>
    <property type="project" value="UniProtKB-KW"/>
</dbReference>